<proteinExistence type="predicted"/>
<dbReference type="Proteomes" id="UP001632038">
    <property type="component" value="Unassembled WGS sequence"/>
</dbReference>
<evidence type="ECO:0000313" key="4">
    <source>
        <dbReference type="Proteomes" id="UP001632038"/>
    </source>
</evidence>
<sequence>MSFKWATQLVDMCPTTEPICSPRFLSHIFIVHALLLVYFNCATSFSNQLIPTQNFILAPDSIAHMCEIDMHCLKSLGSFPDPHAQGMDSRKMQFRNFSKCSRKSDHDSLCRGFRMLDADFLSDAKMLEIEKGAEELNVNIIRSNRKLVASVNGGLENPSSLVFSSAWNHDDVQDAPNRFNYPSLCHVERPKSDKDIAFMSILELGQLIKSKQITSEELARIFLNRLKRYGPVLESVITITEDLAYEQARRADQLLTDGIYLGDKLSDKLDKQGPLHGIPYGLKDIIAVPGYKTTWGSKTFKNQVLDIEAWVYKRLKSAGAVLLAKLVTGSLAYDDIWFGGRTRNPWNIEEYSTGSSAGPASSTVAGLIPFAIGSETAGSITYPAARCGATALRPTFGSVGRTGVLSLSESLDKLGPFCRNAVDCAIVLDAIRGKDPDDLSSRNIPFSDPFAVDITKLNVGYLEDAEMEVVETLRLKGVNMVPFKLNYTVDSAQGIVNFTMDVDMLAHFDEWQRSGQDDDYEAQDQWPLELRRARVVPAVDYIQAQRARGKLIREVRDNFKVDAFVGNATDWELVCVGNLVGMPVIVVPTVFKQISDAPSDETRRRSTVTAGVYAPPGHDHIALALAMAYQSVTNHHKQRPPIDDLGPGDSIPNPPTRAVPPRQLRR</sequence>
<evidence type="ECO:0000313" key="3">
    <source>
        <dbReference type="EMBL" id="KAL3655366.1"/>
    </source>
</evidence>
<protein>
    <recommendedName>
        <fullName evidence="2">Amidase domain-containing protein</fullName>
    </recommendedName>
</protein>
<dbReference type="EMBL" id="JAVIJP010000002">
    <property type="protein sequence ID" value="KAL3655366.1"/>
    <property type="molecule type" value="Genomic_DNA"/>
</dbReference>
<dbReference type="PANTHER" id="PTHR11895">
    <property type="entry name" value="TRANSAMIDASE"/>
    <property type="match status" value="1"/>
</dbReference>
<comment type="caution">
    <text evidence="3">The sequence shown here is derived from an EMBL/GenBank/DDBJ whole genome shotgun (WGS) entry which is preliminary data.</text>
</comment>
<dbReference type="InterPro" id="IPR036928">
    <property type="entry name" value="AS_sf"/>
</dbReference>
<accession>A0ABD3EME6</accession>
<gene>
    <name evidence="3" type="ORF">CASFOL_001152</name>
</gene>
<feature type="region of interest" description="Disordered" evidence="1">
    <location>
        <begin position="635"/>
        <end position="666"/>
    </location>
</feature>
<keyword evidence="4" id="KW-1185">Reference proteome</keyword>
<dbReference type="AlphaFoldDB" id="A0ABD3EME6"/>
<evidence type="ECO:0000259" key="2">
    <source>
        <dbReference type="Pfam" id="PF01425"/>
    </source>
</evidence>
<evidence type="ECO:0000256" key="1">
    <source>
        <dbReference type="SAM" id="MobiDB-lite"/>
    </source>
</evidence>
<dbReference type="InterPro" id="IPR023631">
    <property type="entry name" value="Amidase_dom"/>
</dbReference>
<dbReference type="Pfam" id="PF01425">
    <property type="entry name" value="Amidase"/>
    <property type="match status" value="1"/>
</dbReference>
<dbReference type="InterPro" id="IPR000120">
    <property type="entry name" value="Amidase"/>
</dbReference>
<dbReference type="Gene3D" id="3.90.1300.10">
    <property type="entry name" value="Amidase signature (AS) domain"/>
    <property type="match status" value="1"/>
</dbReference>
<organism evidence="3 4">
    <name type="scientific">Castilleja foliolosa</name>
    <dbReference type="NCBI Taxonomy" id="1961234"/>
    <lineage>
        <taxon>Eukaryota</taxon>
        <taxon>Viridiplantae</taxon>
        <taxon>Streptophyta</taxon>
        <taxon>Embryophyta</taxon>
        <taxon>Tracheophyta</taxon>
        <taxon>Spermatophyta</taxon>
        <taxon>Magnoliopsida</taxon>
        <taxon>eudicotyledons</taxon>
        <taxon>Gunneridae</taxon>
        <taxon>Pentapetalae</taxon>
        <taxon>asterids</taxon>
        <taxon>lamiids</taxon>
        <taxon>Lamiales</taxon>
        <taxon>Orobanchaceae</taxon>
        <taxon>Pedicularideae</taxon>
        <taxon>Castillejinae</taxon>
        <taxon>Castilleja</taxon>
    </lineage>
</organism>
<feature type="domain" description="Amidase" evidence="2">
    <location>
        <begin position="217"/>
        <end position="493"/>
    </location>
</feature>
<reference evidence="4" key="1">
    <citation type="journal article" date="2024" name="IScience">
        <title>Strigolactones Initiate the Formation of Haustorium-like Structures in Castilleja.</title>
        <authorList>
            <person name="Buerger M."/>
            <person name="Peterson D."/>
            <person name="Chory J."/>
        </authorList>
    </citation>
    <scope>NUCLEOTIDE SEQUENCE [LARGE SCALE GENOMIC DNA]</scope>
</reference>
<dbReference type="PANTHER" id="PTHR11895:SF73">
    <property type="entry name" value="AMIDASE FAMILY PROTEIN"/>
    <property type="match status" value="1"/>
</dbReference>
<name>A0ABD3EME6_9LAMI</name>
<dbReference type="SUPFAM" id="SSF75304">
    <property type="entry name" value="Amidase signature (AS) enzymes"/>
    <property type="match status" value="1"/>
</dbReference>